<dbReference type="Gene3D" id="2.30.40.10">
    <property type="entry name" value="Urease, subunit C, domain 1"/>
    <property type="match status" value="1"/>
</dbReference>
<proteinExistence type="predicted"/>
<evidence type="ECO:0000259" key="3">
    <source>
        <dbReference type="Pfam" id="PF07969"/>
    </source>
</evidence>
<dbReference type="Pfam" id="PF07969">
    <property type="entry name" value="Amidohydro_3"/>
    <property type="match status" value="1"/>
</dbReference>
<protein>
    <submittedName>
        <fullName evidence="4">Amidohydrolase</fullName>
        <ecNumber evidence="4">3.5.-.-</ecNumber>
    </submittedName>
</protein>
<dbReference type="Gene3D" id="3.20.20.140">
    <property type="entry name" value="Metal-dependent hydrolases"/>
    <property type="match status" value="1"/>
</dbReference>
<comment type="caution">
    <text evidence="4">The sequence shown here is derived from an EMBL/GenBank/DDBJ whole genome shotgun (WGS) entry which is preliminary data.</text>
</comment>
<evidence type="ECO:0000256" key="2">
    <source>
        <dbReference type="SAM" id="SignalP"/>
    </source>
</evidence>
<dbReference type="PANTHER" id="PTHR22642">
    <property type="entry name" value="IMIDAZOLONEPROPIONASE"/>
    <property type="match status" value="1"/>
</dbReference>
<dbReference type="EC" id="3.5.-.-" evidence="4"/>
<dbReference type="InterPro" id="IPR013108">
    <property type="entry name" value="Amidohydro_3"/>
</dbReference>
<dbReference type="Gene3D" id="3.10.310.70">
    <property type="match status" value="1"/>
</dbReference>
<dbReference type="PANTHER" id="PTHR22642:SF2">
    <property type="entry name" value="PROTEIN LONG AFTER FAR-RED 3"/>
    <property type="match status" value="1"/>
</dbReference>
<keyword evidence="4" id="KW-0378">Hydrolase</keyword>
<dbReference type="SUPFAM" id="SSF51338">
    <property type="entry name" value="Composite domain of metallo-dependent hydrolases"/>
    <property type="match status" value="1"/>
</dbReference>
<evidence type="ECO:0000256" key="1">
    <source>
        <dbReference type="SAM" id="MobiDB-lite"/>
    </source>
</evidence>
<keyword evidence="2" id="KW-0732">Signal</keyword>
<dbReference type="PROSITE" id="PS51318">
    <property type="entry name" value="TAT"/>
    <property type="match status" value="1"/>
</dbReference>
<reference evidence="4 5" key="1">
    <citation type="submission" date="2024-10" db="EMBL/GenBank/DDBJ databases">
        <title>The Natural Products Discovery Center: Release of the First 8490 Sequenced Strains for Exploring Actinobacteria Biosynthetic Diversity.</title>
        <authorList>
            <person name="Kalkreuter E."/>
            <person name="Kautsar S.A."/>
            <person name="Yang D."/>
            <person name="Bader C.D."/>
            <person name="Teijaro C.N."/>
            <person name="Fluegel L."/>
            <person name="Davis C.M."/>
            <person name="Simpson J.R."/>
            <person name="Lauterbach L."/>
            <person name="Steele A.D."/>
            <person name="Gui C."/>
            <person name="Meng S."/>
            <person name="Li G."/>
            <person name="Viehrig K."/>
            <person name="Ye F."/>
            <person name="Su P."/>
            <person name="Kiefer A.F."/>
            <person name="Nichols A."/>
            <person name="Cepeda A.J."/>
            <person name="Yan W."/>
            <person name="Fan B."/>
            <person name="Jiang Y."/>
            <person name="Adhikari A."/>
            <person name="Zheng C.-J."/>
            <person name="Schuster L."/>
            <person name="Cowan T.M."/>
            <person name="Smanski M.J."/>
            <person name="Chevrette M.G."/>
            <person name="De Carvalho L.P.S."/>
            <person name="Shen B."/>
        </authorList>
    </citation>
    <scope>NUCLEOTIDE SEQUENCE [LARGE SCALE GENOMIC DNA]</scope>
    <source>
        <strain evidence="4 5">NPDC001281</strain>
    </source>
</reference>
<evidence type="ECO:0000313" key="4">
    <source>
        <dbReference type="EMBL" id="MFF4779467.1"/>
    </source>
</evidence>
<dbReference type="InterPro" id="IPR032466">
    <property type="entry name" value="Metal_Hydrolase"/>
</dbReference>
<dbReference type="RefSeq" id="WP_387348251.1">
    <property type="nucleotide sequence ID" value="NZ_JBIAXI010000050.1"/>
</dbReference>
<dbReference type="GO" id="GO:0016787">
    <property type="term" value="F:hydrolase activity"/>
    <property type="evidence" value="ECO:0007669"/>
    <property type="project" value="UniProtKB-KW"/>
</dbReference>
<sequence length="378" mass="40563">MENILPRRAVLTAGALAAAVAATDVAFAPAAGAAADPADIVLTDGYIYTVDAHDSVHQALAVSGGRIVYVGTTKGAARYVGKATKVVNLHGRMVMPGLHDGHLHEMSGGKGLLDCDLKYAALTVEEFQATIQEYLDRTAEHEPDGWGSVVHWYQQAIRPAGTKLTRADLDALNTKRPIVVESSDGHTILVNSRALELAGITAKTPNPPDGVIERDKEGWPTGILQDGASNLVDAKIPRPTRAENLKIARTALAALAEQGVTTFMDAIATEDALRAFTTLAEQGRLTARAHFAHLVEVTDTDPIPELKRLRRKYDGGPIKAGPRRTQRQAVRDSSAPRRERLLASLGRGRRRTSPARFEQQNHIKEAIPLPGKPGGPLA</sequence>
<dbReference type="SUPFAM" id="SSF51556">
    <property type="entry name" value="Metallo-dependent hydrolases"/>
    <property type="match status" value="1"/>
</dbReference>
<feature type="chain" id="PRO_5046323573" evidence="2">
    <location>
        <begin position="34"/>
        <end position="378"/>
    </location>
</feature>
<dbReference type="InterPro" id="IPR011059">
    <property type="entry name" value="Metal-dep_hydrolase_composite"/>
</dbReference>
<dbReference type="Proteomes" id="UP001602119">
    <property type="component" value="Unassembled WGS sequence"/>
</dbReference>
<organism evidence="4 5">
    <name type="scientific">Microtetraspora fusca</name>
    <dbReference type="NCBI Taxonomy" id="1997"/>
    <lineage>
        <taxon>Bacteria</taxon>
        <taxon>Bacillati</taxon>
        <taxon>Actinomycetota</taxon>
        <taxon>Actinomycetes</taxon>
        <taxon>Streptosporangiales</taxon>
        <taxon>Streptosporangiaceae</taxon>
        <taxon>Microtetraspora</taxon>
    </lineage>
</organism>
<dbReference type="EMBL" id="JBIAXI010000050">
    <property type="protein sequence ID" value="MFF4779467.1"/>
    <property type="molecule type" value="Genomic_DNA"/>
</dbReference>
<gene>
    <name evidence="4" type="ORF">ACFY05_42300</name>
</gene>
<dbReference type="InterPro" id="IPR006311">
    <property type="entry name" value="TAT_signal"/>
</dbReference>
<accession>A0ABW6VMQ3</accession>
<feature type="domain" description="Amidohydrolase 3" evidence="3">
    <location>
        <begin position="85"/>
        <end position="310"/>
    </location>
</feature>
<keyword evidence="5" id="KW-1185">Reference proteome</keyword>
<feature type="region of interest" description="Disordered" evidence="1">
    <location>
        <begin position="313"/>
        <end position="378"/>
    </location>
</feature>
<evidence type="ECO:0000313" key="5">
    <source>
        <dbReference type="Proteomes" id="UP001602119"/>
    </source>
</evidence>
<name>A0ABW6VMQ3_MICFU</name>
<feature type="signal peptide" evidence="2">
    <location>
        <begin position="1"/>
        <end position="33"/>
    </location>
</feature>